<dbReference type="GO" id="GO:0052689">
    <property type="term" value="F:carboxylic ester hydrolase activity"/>
    <property type="evidence" value="ECO:0007669"/>
    <property type="project" value="TreeGrafter"/>
</dbReference>
<dbReference type="PANTHER" id="PTHR43265">
    <property type="entry name" value="ESTERASE ESTD"/>
    <property type="match status" value="1"/>
</dbReference>
<name>A0A9X3ULT0_9HYPH</name>
<gene>
    <name evidence="4" type="ORF">OQ273_19235</name>
</gene>
<dbReference type="InterPro" id="IPR002471">
    <property type="entry name" value="Pept_S9_AS"/>
</dbReference>
<accession>A0A9X3ULT0</accession>
<dbReference type="Pfam" id="PF02129">
    <property type="entry name" value="Peptidase_S15"/>
    <property type="match status" value="1"/>
</dbReference>
<dbReference type="SUPFAM" id="SSF53474">
    <property type="entry name" value="alpha/beta-Hydrolases"/>
    <property type="match status" value="1"/>
</dbReference>
<keyword evidence="2" id="KW-0732">Signal</keyword>
<dbReference type="PANTHER" id="PTHR43265:SF1">
    <property type="entry name" value="ESTERASE ESTD"/>
    <property type="match status" value="1"/>
</dbReference>
<evidence type="ECO:0000313" key="4">
    <source>
        <dbReference type="EMBL" id="MDA5400716.1"/>
    </source>
</evidence>
<evidence type="ECO:0000256" key="2">
    <source>
        <dbReference type="SAM" id="SignalP"/>
    </source>
</evidence>
<evidence type="ECO:0000256" key="1">
    <source>
        <dbReference type="ARBA" id="ARBA00022801"/>
    </source>
</evidence>
<keyword evidence="1 4" id="KW-0378">Hydrolase</keyword>
<dbReference type="RefSeq" id="WP_267992478.1">
    <property type="nucleotide sequence ID" value="NZ_JAPJZI010000001.1"/>
</dbReference>
<feature type="domain" description="Xaa-Pro dipeptidyl-peptidase-like" evidence="3">
    <location>
        <begin position="37"/>
        <end position="166"/>
    </location>
</feature>
<dbReference type="InterPro" id="IPR000383">
    <property type="entry name" value="Xaa-Pro-like_dom"/>
</dbReference>
<dbReference type="InterPro" id="IPR053145">
    <property type="entry name" value="AB_hydrolase_Est10"/>
</dbReference>
<dbReference type="GO" id="GO:0006508">
    <property type="term" value="P:proteolysis"/>
    <property type="evidence" value="ECO:0007669"/>
    <property type="project" value="InterPro"/>
</dbReference>
<organism evidence="4 5">
    <name type="scientific">Hoeflea prorocentri</name>
    <dbReference type="NCBI Taxonomy" id="1922333"/>
    <lineage>
        <taxon>Bacteria</taxon>
        <taxon>Pseudomonadati</taxon>
        <taxon>Pseudomonadota</taxon>
        <taxon>Alphaproteobacteria</taxon>
        <taxon>Hyphomicrobiales</taxon>
        <taxon>Rhizobiaceae</taxon>
        <taxon>Hoeflea</taxon>
    </lineage>
</organism>
<keyword evidence="5" id="KW-1185">Reference proteome</keyword>
<protein>
    <submittedName>
        <fullName evidence="4">Alpha/beta fold hydrolase</fullName>
    </submittedName>
</protein>
<proteinExistence type="predicted"/>
<feature type="signal peptide" evidence="2">
    <location>
        <begin position="1"/>
        <end position="27"/>
    </location>
</feature>
<evidence type="ECO:0000259" key="3">
    <source>
        <dbReference type="Pfam" id="PF02129"/>
    </source>
</evidence>
<dbReference type="GO" id="GO:0004252">
    <property type="term" value="F:serine-type endopeptidase activity"/>
    <property type="evidence" value="ECO:0007669"/>
    <property type="project" value="InterPro"/>
</dbReference>
<comment type="caution">
    <text evidence="4">The sequence shown here is derived from an EMBL/GenBank/DDBJ whole genome shotgun (WGS) entry which is preliminary data.</text>
</comment>
<dbReference type="Gene3D" id="3.40.50.1820">
    <property type="entry name" value="alpha/beta hydrolase"/>
    <property type="match status" value="1"/>
</dbReference>
<feature type="chain" id="PRO_5040775134" evidence="2">
    <location>
        <begin position="28"/>
        <end position="300"/>
    </location>
</feature>
<reference evidence="4" key="1">
    <citation type="submission" date="2022-11" db="EMBL/GenBank/DDBJ databases">
        <title>Draft genome sequence of Hoeflea poritis E7-10 and Hoeflea prorocentri PM5-8, separated from scleractinian coral Porites lutea and marine dinoflagellate.</title>
        <authorList>
            <person name="Zhang G."/>
            <person name="Wei Q."/>
            <person name="Cai L."/>
        </authorList>
    </citation>
    <scope>NUCLEOTIDE SEQUENCE</scope>
    <source>
        <strain evidence="4">PM5-8</strain>
    </source>
</reference>
<dbReference type="Proteomes" id="UP001151234">
    <property type="component" value="Unassembled WGS sequence"/>
</dbReference>
<evidence type="ECO:0000313" key="5">
    <source>
        <dbReference type="Proteomes" id="UP001151234"/>
    </source>
</evidence>
<dbReference type="PROSITE" id="PS00708">
    <property type="entry name" value="PRO_ENDOPEP_SER"/>
    <property type="match status" value="1"/>
</dbReference>
<dbReference type="AlphaFoldDB" id="A0A9X3ULT0"/>
<dbReference type="EMBL" id="JAPJZI010000001">
    <property type="protein sequence ID" value="MDA5400716.1"/>
    <property type="molecule type" value="Genomic_DNA"/>
</dbReference>
<sequence>MKKIASKAFSSAAALIMVAASAGYALAKEQVVTIPVDGQSVVGTLETPDNASAPAPVVLMLHGFTGTRDELAVKDTDDGVFTRTARELSKNGYASLRIDFRGSGESDGNWEDTTFSGQIKDAVAAIDWLKQNTQVDGSRISVLGWSQGGLVASHAVAERPEVNATILWAPVTNPMFTFSNLLGAETVMKAIAGDPQTPHTIKLPWGVETTLKGAFYQELPVKSAAAAVSAYPGPLMVIVGTRDTTVAPQPAAGQILMDYHSGKEELVVFDTDHVWDAFSGPATLDNKMIPTTLKWLNENR</sequence>
<dbReference type="InterPro" id="IPR029058">
    <property type="entry name" value="AB_hydrolase_fold"/>
</dbReference>